<dbReference type="EC" id="3.2.1.2" evidence="1"/>
<reference evidence="2" key="1">
    <citation type="journal article" date="2022" name="Nat. Commun.">
        <title>Chromosome evolution and the genetic basis of agronomically important traits in greater yam.</title>
        <authorList>
            <person name="Bredeson J.V."/>
            <person name="Lyons J.B."/>
            <person name="Oniyinde I.O."/>
            <person name="Okereke N.R."/>
            <person name="Kolade O."/>
            <person name="Nnabue I."/>
            <person name="Nwadili C.O."/>
            <person name="Hribova E."/>
            <person name="Parker M."/>
            <person name="Nwogha J."/>
            <person name="Shu S."/>
            <person name="Carlson J."/>
            <person name="Kariba R."/>
            <person name="Muthemba S."/>
            <person name="Knop K."/>
            <person name="Barton G.J."/>
            <person name="Sherwood A.V."/>
            <person name="Lopez-Montes A."/>
            <person name="Asiedu R."/>
            <person name="Jamnadass R."/>
            <person name="Muchugi A."/>
            <person name="Goodstein D."/>
            <person name="Egesi C.N."/>
            <person name="Featherston J."/>
            <person name="Asfaw A."/>
            <person name="Simpson G.G."/>
            <person name="Dolezel J."/>
            <person name="Hendre P.S."/>
            <person name="Van Deynze A."/>
            <person name="Kumar P.L."/>
            <person name="Obidiegwu J.E."/>
            <person name="Bhattacharjee R."/>
            <person name="Rokhsar D.S."/>
        </authorList>
    </citation>
    <scope>NUCLEOTIDE SEQUENCE [LARGE SCALE GENOMIC DNA]</scope>
    <source>
        <strain evidence="2">cv. TDa95/00328</strain>
    </source>
</reference>
<evidence type="ECO:0000313" key="2">
    <source>
        <dbReference type="Proteomes" id="UP000827976"/>
    </source>
</evidence>
<name>A0ACB7UQ42_DIOAL</name>
<keyword evidence="1" id="KW-0326">Glycosidase</keyword>
<organism evidence="1 2">
    <name type="scientific">Dioscorea alata</name>
    <name type="common">Purple yam</name>
    <dbReference type="NCBI Taxonomy" id="55571"/>
    <lineage>
        <taxon>Eukaryota</taxon>
        <taxon>Viridiplantae</taxon>
        <taxon>Streptophyta</taxon>
        <taxon>Embryophyta</taxon>
        <taxon>Tracheophyta</taxon>
        <taxon>Spermatophyta</taxon>
        <taxon>Magnoliopsida</taxon>
        <taxon>Liliopsida</taxon>
        <taxon>Dioscoreales</taxon>
        <taxon>Dioscoreaceae</taxon>
        <taxon>Dioscorea</taxon>
    </lineage>
</organism>
<proteinExistence type="predicted"/>
<evidence type="ECO:0000313" key="1">
    <source>
        <dbReference type="EMBL" id="KAH7662764.1"/>
    </source>
</evidence>
<keyword evidence="2" id="KW-1185">Reference proteome</keyword>
<keyword evidence="1" id="KW-0378">Hydrolase</keyword>
<gene>
    <name evidence="1" type="ORF">IHE45_14G009900</name>
</gene>
<comment type="caution">
    <text evidence="1">The sequence shown here is derived from an EMBL/GenBank/DDBJ whole genome shotgun (WGS) entry which is preliminary data.</text>
</comment>
<dbReference type="Proteomes" id="UP000827976">
    <property type="component" value="Chromosome 14"/>
</dbReference>
<protein>
    <submittedName>
        <fullName evidence="1">Glycoside hydrolase family 14B plant protein</fullName>
        <ecNumber evidence="1">3.2.1.2</ecNumber>
    </submittedName>
</protein>
<accession>A0ACB7UQ42</accession>
<dbReference type="EMBL" id="CM037024">
    <property type="protein sequence ID" value="KAH7662764.1"/>
    <property type="molecule type" value="Genomic_DNA"/>
</dbReference>
<sequence>MANKHTYQNQKQSFREKIEIFMAFNIAHQLGSLAAAPISDAAGGQTADPTPASTLWKPPMVQANLRCRISSAGNPDLDGVSPPLSPCRSPASALTPIRQDLNVACQALVADPSPAVETDDVVHDAVSSRRHSRKGVPVYVMLPLDTVKPGGGLNRRKAMNASLMALKNAGVEGVMVDVWWGIVERDRPGEYDWGGYSDLMLMARSHGLKVQAVMSFHQCGGNVGDSCTIPLPKWVLEEMEKDPDLAYTDQWGHRNYEYVSLGCDTLPVLKDRSPVQCYSDFMRAFKDQFKDFLGSTIVEIQVGMGPAGELRYPSYPELNGTWKFPGIGAFQCYDKYMLSSLKAAAEAAGKPEWGHSGPTDAGSYNNWPEDVPFFRREGGGWNCPYGDFFLTWYSQMLLNHGELILSAASTIFSSTNTAISVKIAGIHWHYGTRSHAPELTAGYYNTRFNNGYLPIARMLARHGAIFNFTCVEMKDWEQPAEAMCRPEALVRQVAEAAREAGIGLAGENALPRYDEAAHEQILKTALRNDGDDEGLKMVGFTYLRMGMDLFHPENWRKFAAFVQRMADGCPQETWKKVDRAVHETRPWVQEALMMSK</sequence>